<name>A0AAE1AYC9_9GAST</name>
<proteinExistence type="predicted"/>
<dbReference type="AlphaFoldDB" id="A0AAE1AYC9"/>
<accession>A0AAE1AYC9</accession>
<evidence type="ECO:0000313" key="2">
    <source>
        <dbReference type="Proteomes" id="UP001283361"/>
    </source>
</evidence>
<reference evidence="1" key="1">
    <citation type="journal article" date="2023" name="G3 (Bethesda)">
        <title>A reference genome for the long-term kleptoplast-retaining sea slug Elysia crispata morphotype clarki.</title>
        <authorList>
            <person name="Eastman K.E."/>
            <person name="Pendleton A.L."/>
            <person name="Shaikh M.A."/>
            <person name="Suttiyut T."/>
            <person name="Ogas R."/>
            <person name="Tomko P."/>
            <person name="Gavelis G."/>
            <person name="Widhalm J.R."/>
            <person name="Wisecaver J.H."/>
        </authorList>
    </citation>
    <scope>NUCLEOTIDE SEQUENCE</scope>
    <source>
        <strain evidence="1">ECLA1</strain>
    </source>
</reference>
<dbReference type="Proteomes" id="UP001283361">
    <property type="component" value="Unassembled WGS sequence"/>
</dbReference>
<evidence type="ECO:0000313" key="1">
    <source>
        <dbReference type="EMBL" id="KAK3796373.1"/>
    </source>
</evidence>
<dbReference type="EMBL" id="JAWDGP010000883">
    <property type="protein sequence ID" value="KAK3796373.1"/>
    <property type="molecule type" value="Genomic_DNA"/>
</dbReference>
<sequence length="155" mass="17200">MAVSSFFGLRKDTAVGARRERGPHDDEGVREMLTIQALVRSLVLFSSLKLSGVPDLHVILETFSPRARSLPLLSAWEIFPAGYRQFLTLWVSGLKPGEVDRTARFLHWVTSPGDASWEGRHLELMASIKTSIHSDSVVTGSCLERFEPFPPDGHG</sequence>
<organism evidence="1 2">
    <name type="scientific">Elysia crispata</name>
    <name type="common">lettuce slug</name>
    <dbReference type="NCBI Taxonomy" id="231223"/>
    <lineage>
        <taxon>Eukaryota</taxon>
        <taxon>Metazoa</taxon>
        <taxon>Spiralia</taxon>
        <taxon>Lophotrochozoa</taxon>
        <taxon>Mollusca</taxon>
        <taxon>Gastropoda</taxon>
        <taxon>Heterobranchia</taxon>
        <taxon>Euthyneura</taxon>
        <taxon>Panpulmonata</taxon>
        <taxon>Sacoglossa</taxon>
        <taxon>Placobranchoidea</taxon>
        <taxon>Plakobranchidae</taxon>
        <taxon>Elysia</taxon>
    </lineage>
</organism>
<comment type="caution">
    <text evidence="1">The sequence shown here is derived from an EMBL/GenBank/DDBJ whole genome shotgun (WGS) entry which is preliminary data.</text>
</comment>
<keyword evidence="2" id="KW-1185">Reference proteome</keyword>
<gene>
    <name evidence="1" type="ORF">RRG08_026630</name>
</gene>
<protein>
    <submittedName>
        <fullName evidence="1">Uncharacterized protein</fullName>
    </submittedName>
</protein>